<dbReference type="STRING" id="70667.A0A183TRY7"/>
<evidence type="ECO:0000313" key="4">
    <source>
        <dbReference type="WBParaSite" id="SSLN_0001996101-mRNA-1"/>
    </source>
</evidence>
<dbReference type="EMBL" id="UYSU01046733">
    <property type="protein sequence ID" value="VDM05621.1"/>
    <property type="molecule type" value="Genomic_DNA"/>
</dbReference>
<proteinExistence type="predicted"/>
<feature type="domain" description="Integrase zinc-binding" evidence="1">
    <location>
        <begin position="20"/>
        <end position="73"/>
    </location>
</feature>
<dbReference type="OrthoDB" id="422540at2759"/>
<gene>
    <name evidence="2" type="ORF">SSLN_LOCUS19235</name>
</gene>
<accession>A0A183TRY7</accession>
<dbReference type="WBParaSite" id="SSLN_0001996101-mRNA-1">
    <property type="protein sequence ID" value="SSLN_0001996101-mRNA-1"/>
    <property type="gene ID" value="SSLN_0001996101"/>
</dbReference>
<sequence length="105" mass="11643">MPEIPPTTGNGTILCDVYTPPSLRCKVFSSLHNLSHPGGRATDKLVSHRFVWSGMHKDLKAWTRACPACQWSKVQRHNKAPIGIFPCPDARFSHVHLDIVCPATV</sequence>
<evidence type="ECO:0000313" key="2">
    <source>
        <dbReference type="EMBL" id="VDM05621.1"/>
    </source>
</evidence>
<dbReference type="PANTHER" id="PTHR37984:SF5">
    <property type="entry name" value="PROTEIN NYNRIN-LIKE"/>
    <property type="match status" value="1"/>
</dbReference>
<organism evidence="4">
    <name type="scientific">Schistocephalus solidus</name>
    <name type="common">Tapeworm</name>
    <dbReference type="NCBI Taxonomy" id="70667"/>
    <lineage>
        <taxon>Eukaryota</taxon>
        <taxon>Metazoa</taxon>
        <taxon>Spiralia</taxon>
        <taxon>Lophotrochozoa</taxon>
        <taxon>Platyhelminthes</taxon>
        <taxon>Cestoda</taxon>
        <taxon>Eucestoda</taxon>
        <taxon>Diphyllobothriidea</taxon>
        <taxon>Diphyllobothriidae</taxon>
        <taxon>Schistocephalus</taxon>
    </lineage>
</organism>
<dbReference type="Proteomes" id="UP000275846">
    <property type="component" value="Unassembled WGS sequence"/>
</dbReference>
<dbReference type="AlphaFoldDB" id="A0A183TRY7"/>
<dbReference type="PANTHER" id="PTHR37984">
    <property type="entry name" value="PROTEIN CBG26694"/>
    <property type="match status" value="1"/>
</dbReference>
<dbReference type="InterPro" id="IPR041588">
    <property type="entry name" value="Integrase_H2C2"/>
</dbReference>
<reference evidence="4" key="1">
    <citation type="submission" date="2016-06" db="UniProtKB">
        <authorList>
            <consortium name="WormBaseParasite"/>
        </authorList>
    </citation>
    <scope>IDENTIFICATION</scope>
</reference>
<dbReference type="Gene3D" id="1.10.340.70">
    <property type="match status" value="1"/>
</dbReference>
<evidence type="ECO:0000313" key="3">
    <source>
        <dbReference type="Proteomes" id="UP000275846"/>
    </source>
</evidence>
<reference evidence="2 3" key="2">
    <citation type="submission" date="2018-11" db="EMBL/GenBank/DDBJ databases">
        <authorList>
            <consortium name="Pathogen Informatics"/>
        </authorList>
    </citation>
    <scope>NUCLEOTIDE SEQUENCE [LARGE SCALE GENOMIC DNA]</scope>
    <source>
        <strain evidence="2 3">NST_G2</strain>
    </source>
</reference>
<keyword evidence="3" id="KW-1185">Reference proteome</keyword>
<protein>
    <submittedName>
        <fullName evidence="4">Integrase_H2C2 domain-containing protein</fullName>
    </submittedName>
</protein>
<name>A0A183TRY7_SCHSO</name>
<dbReference type="Pfam" id="PF17921">
    <property type="entry name" value="Integrase_H2C2"/>
    <property type="match status" value="1"/>
</dbReference>
<evidence type="ECO:0000259" key="1">
    <source>
        <dbReference type="Pfam" id="PF17921"/>
    </source>
</evidence>
<dbReference type="InterPro" id="IPR050951">
    <property type="entry name" value="Retrovirus_Pol_polyprotein"/>
</dbReference>